<dbReference type="InterPro" id="IPR019253">
    <property type="entry name" value="DUF2244_TM"/>
</dbReference>
<dbReference type="EMBL" id="JAUSUL010000003">
    <property type="protein sequence ID" value="MDQ0316793.1"/>
    <property type="molecule type" value="Genomic_DNA"/>
</dbReference>
<keyword evidence="1" id="KW-0472">Membrane</keyword>
<keyword evidence="1" id="KW-1133">Transmembrane helix</keyword>
<accession>A0AAE3VRF9</accession>
<keyword evidence="1" id="KW-0812">Transmembrane</keyword>
<evidence type="ECO:0000256" key="1">
    <source>
        <dbReference type="SAM" id="Phobius"/>
    </source>
</evidence>
<keyword evidence="3" id="KW-1185">Reference proteome</keyword>
<dbReference type="InterPro" id="IPR016990">
    <property type="entry name" value="UCP032162_TM"/>
</dbReference>
<dbReference type="Pfam" id="PF10003">
    <property type="entry name" value="DUF2244"/>
    <property type="match status" value="1"/>
</dbReference>
<feature type="transmembrane region" description="Helical" evidence="1">
    <location>
        <begin position="54"/>
        <end position="73"/>
    </location>
</feature>
<protein>
    <submittedName>
        <fullName evidence="2">Membrane protein</fullName>
    </submittedName>
</protein>
<organism evidence="2 3">
    <name type="scientific">Amorphus orientalis</name>
    <dbReference type="NCBI Taxonomy" id="649198"/>
    <lineage>
        <taxon>Bacteria</taxon>
        <taxon>Pseudomonadati</taxon>
        <taxon>Pseudomonadota</taxon>
        <taxon>Alphaproteobacteria</taxon>
        <taxon>Hyphomicrobiales</taxon>
        <taxon>Amorphaceae</taxon>
        <taxon>Amorphus</taxon>
    </lineage>
</organism>
<reference evidence="2" key="1">
    <citation type="submission" date="2023-07" db="EMBL/GenBank/DDBJ databases">
        <title>Genomic Encyclopedia of Type Strains, Phase IV (KMG-IV): sequencing the most valuable type-strain genomes for metagenomic binning, comparative biology and taxonomic classification.</title>
        <authorList>
            <person name="Goeker M."/>
        </authorList>
    </citation>
    <scope>NUCLEOTIDE SEQUENCE</scope>
    <source>
        <strain evidence="2">DSM 21202</strain>
    </source>
</reference>
<gene>
    <name evidence="2" type="ORF">J2S73_003269</name>
</gene>
<comment type="caution">
    <text evidence="2">The sequence shown here is derived from an EMBL/GenBank/DDBJ whole genome shotgun (WGS) entry which is preliminary data.</text>
</comment>
<dbReference type="Proteomes" id="UP001229244">
    <property type="component" value="Unassembled WGS sequence"/>
</dbReference>
<sequence>MTESNTIEPNDPEAPFFSATLTPHRSLGRRGFLTMMLIALAVAFWSGMRFYVLGAWPIALFMLADVGLLYLAFKLSYRSGRAFEEVHVSLTEVVVKQVAANGRMREHRFNPAWARLTVTRLADEGVTRLDLSSHGRSLVVGAFLNPDDRESFASAFGNALADARSGRARPA</sequence>
<dbReference type="RefSeq" id="WP_306886669.1">
    <property type="nucleotide sequence ID" value="NZ_JAUSUL010000003.1"/>
</dbReference>
<evidence type="ECO:0000313" key="3">
    <source>
        <dbReference type="Proteomes" id="UP001229244"/>
    </source>
</evidence>
<evidence type="ECO:0000313" key="2">
    <source>
        <dbReference type="EMBL" id="MDQ0316793.1"/>
    </source>
</evidence>
<feature type="transmembrane region" description="Helical" evidence="1">
    <location>
        <begin position="31"/>
        <end position="48"/>
    </location>
</feature>
<dbReference type="PIRSF" id="PIRSF032162">
    <property type="entry name" value="UCP032162_imp"/>
    <property type="match status" value="1"/>
</dbReference>
<name>A0AAE3VRF9_9HYPH</name>
<proteinExistence type="predicted"/>
<dbReference type="AlphaFoldDB" id="A0AAE3VRF9"/>